<feature type="transmembrane region" description="Helical" evidence="10">
    <location>
        <begin position="144"/>
        <end position="170"/>
    </location>
</feature>
<dbReference type="GO" id="GO:0005886">
    <property type="term" value="C:plasma membrane"/>
    <property type="evidence" value="ECO:0007669"/>
    <property type="project" value="TreeGrafter"/>
</dbReference>
<dbReference type="RefSeq" id="WP_164679995.1">
    <property type="nucleotide sequence ID" value="NZ_CP049057.1"/>
</dbReference>
<dbReference type="PANTHER" id="PTHR37468:SF1">
    <property type="entry name" value="SULFATE TRANSPORTER CYSZ"/>
    <property type="match status" value="1"/>
</dbReference>
<dbReference type="InterPro" id="IPR050480">
    <property type="entry name" value="CysZ-like"/>
</dbReference>
<keyword evidence="3" id="KW-1003">Cell membrane</keyword>
<proteinExistence type="predicted"/>
<reference evidence="11 12" key="1">
    <citation type="submission" date="2020-02" db="EMBL/GenBank/DDBJ databases">
        <title>Complete genome sequence of Flavobacteriaceae bacterium.</title>
        <authorList>
            <person name="Kim S.-J."/>
            <person name="Kim Y.-S."/>
            <person name="Kim K.-H."/>
        </authorList>
    </citation>
    <scope>NUCLEOTIDE SEQUENCE [LARGE SCALE GENOMIC DNA]</scope>
    <source>
        <strain evidence="11 12">RR4-40</strain>
    </source>
</reference>
<feature type="transmembrane region" description="Helical" evidence="10">
    <location>
        <begin position="209"/>
        <end position="232"/>
    </location>
</feature>
<dbReference type="Proteomes" id="UP000505306">
    <property type="component" value="Chromosome"/>
</dbReference>
<evidence type="ECO:0000256" key="1">
    <source>
        <dbReference type="ARBA" id="ARBA00004141"/>
    </source>
</evidence>
<keyword evidence="9 10" id="KW-0472">Membrane</keyword>
<comment type="subcellular location">
    <subcellularLocation>
        <location evidence="1">Membrane</location>
        <topology evidence="1">Multi-pass membrane protein</topology>
    </subcellularLocation>
</comment>
<evidence type="ECO:0000256" key="2">
    <source>
        <dbReference type="ARBA" id="ARBA00022448"/>
    </source>
</evidence>
<evidence type="ECO:0000256" key="3">
    <source>
        <dbReference type="ARBA" id="ARBA00022475"/>
    </source>
</evidence>
<dbReference type="EMBL" id="CP049057">
    <property type="protein sequence ID" value="QIE59983.1"/>
    <property type="molecule type" value="Genomic_DNA"/>
</dbReference>
<keyword evidence="2" id="KW-0813">Transport</keyword>
<dbReference type="PANTHER" id="PTHR37468">
    <property type="entry name" value="SULFATE TRANSPORTER CYSZ"/>
    <property type="match status" value="1"/>
</dbReference>
<organism evidence="11 12">
    <name type="scientific">Rasiella rasia</name>
    <dbReference type="NCBI Taxonomy" id="2744027"/>
    <lineage>
        <taxon>Bacteria</taxon>
        <taxon>Pseudomonadati</taxon>
        <taxon>Bacteroidota</taxon>
        <taxon>Flavobacteriia</taxon>
        <taxon>Flavobacteriales</taxon>
        <taxon>Flavobacteriaceae</taxon>
        <taxon>Rasiella</taxon>
    </lineage>
</organism>
<evidence type="ECO:0000256" key="6">
    <source>
        <dbReference type="ARBA" id="ARBA00022692"/>
    </source>
</evidence>
<evidence type="ECO:0000256" key="8">
    <source>
        <dbReference type="ARBA" id="ARBA00023032"/>
    </source>
</evidence>
<feature type="transmembrane region" description="Helical" evidence="10">
    <location>
        <begin position="27"/>
        <end position="49"/>
    </location>
</feature>
<evidence type="ECO:0000256" key="7">
    <source>
        <dbReference type="ARBA" id="ARBA00022989"/>
    </source>
</evidence>
<protein>
    <submittedName>
        <fullName evidence="11">EI24 domain-containing protein</fullName>
    </submittedName>
</protein>
<dbReference type="Pfam" id="PF07264">
    <property type="entry name" value="EI24"/>
    <property type="match status" value="1"/>
</dbReference>
<name>A0A6G6GNJ4_9FLAO</name>
<dbReference type="GO" id="GO:0009675">
    <property type="term" value="F:high-affinity sulfate:proton symporter activity"/>
    <property type="evidence" value="ECO:0007669"/>
    <property type="project" value="TreeGrafter"/>
</dbReference>
<gene>
    <name evidence="11" type="ORF">G5B37_10535</name>
</gene>
<feature type="transmembrane region" description="Helical" evidence="10">
    <location>
        <begin position="69"/>
        <end position="90"/>
    </location>
</feature>
<keyword evidence="6 10" id="KW-0812">Transmembrane</keyword>
<keyword evidence="8" id="KW-0764">Sulfate transport</keyword>
<evidence type="ECO:0000256" key="4">
    <source>
        <dbReference type="ARBA" id="ARBA00022519"/>
    </source>
</evidence>
<dbReference type="GO" id="GO:0000103">
    <property type="term" value="P:sulfate assimilation"/>
    <property type="evidence" value="ECO:0007669"/>
    <property type="project" value="TreeGrafter"/>
</dbReference>
<keyword evidence="7 10" id="KW-1133">Transmembrane helix</keyword>
<dbReference type="GO" id="GO:0019344">
    <property type="term" value="P:cysteine biosynthetic process"/>
    <property type="evidence" value="ECO:0007669"/>
    <property type="project" value="TreeGrafter"/>
</dbReference>
<evidence type="ECO:0000256" key="10">
    <source>
        <dbReference type="SAM" id="Phobius"/>
    </source>
</evidence>
<dbReference type="KEGG" id="mgel:G5B37_10535"/>
<evidence type="ECO:0000256" key="5">
    <source>
        <dbReference type="ARBA" id="ARBA00022605"/>
    </source>
</evidence>
<accession>A0A6G6GNJ4</accession>
<keyword evidence="5" id="KW-0028">Amino-acid biosynthesis</keyword>
<keyword evidence="4" id="KW-0997">Cell inner membrane</keyword>
<dbReference type="InterPro" id="IPR059112">
    <property type="entry name" value="CysZ/EI24"/>
</dbReference>
<dbReference type="AlphaFoldDB" id="A0A6G6GNJ4"/>
<evidence type="ECO:0000256" key="9">
    <source>
        <dbReference type="ARBA" id="ARBA00023136"/>
    </source>
</evidence>
<evidence type="ECO:0000313" key="12">
    <source>
        <dbReference type="Proteomes" id="UP000505306"/>
    </source>
</evidence>
<keyword evidence="12" id="KW-1185">Reference proteome</keyword>
<sequence length="259" mass="28857">MIKNIFKGIKAYAGTFKLINNLGLWKYFAIPIAISFLTALLIGVLAWALSDSIGSIIAKVWFWEWGSETFRAISDVMGGILIVALGLILYKHIILAVSAPFMSPVSEKIEHHLLGAAHTHRNTTNAAQLWRGVRINTRNLLMEFMFTIPLLLLSFIPVLNIVTSILIFIIQSYYAGFGNMDYTLERHYTYSESTKFVRNNSGVAIGNGIIFMAMLFIPVLGIILVLPLSVTASTTETVRLIKENKKLPLENASNKSLHV</sequence>
<evidence type="ECO:0000313" key="11">
    <source>
        <dbReference type="EMBL" id="QIE59983.1"/>
    </source>
</evidence>